<sequence length="373" mass="43033">MPIFEILPEDVSVEEDKVHEISDEIVINRLNKLVPQIVNGYKQFADKKVVEHIKEIENTKLYQIIIPEGAKLYKSKDLAGAFRGGYSVNGQLAGQANLVPVKIDNARDLSSMADTTATVMNVASLVVGQYYMSEINDKMEKMLGNLDKIADFQQMEFKARILALISKVGKISQFNAEIIENEEIRKRTLDNLSRHEDEATELLQQVNLSIEHLVSKNTSNDFEQYKENTYEFDKLITYQQYLLSILEEIGRLVYLLNMGMISSEYCYSSFNNYIKQSTGARNQLVNWHKNNIKQFEIDLKKKRYAKQGIEAIFFTPATWFSNEWKYNELSKSVVAKIENQSSNSLNFKNLTNDLLNKETKIISKNGKYYYLTE</sequence>
<name>A0A6L6LDZ0_STRPA</name>
<dbReference type="EMBL" id="WMZA01000003">
    <property type="protein sequence ID" value="MTR63458.1"/>
    <property type="molecule type" value="Genomic_DNA"/>
</dbReference>
<protein>
    <submittedName>
        <fullName evidence="1">Uncharacterized protein</fullName>
    </submittedName>
</protein>
<accession>A0A6L6LDZ0</accession>
<organism evidence="1 2">
    <name type="scientific">Streptococcus parasanguinis</name>
    <dbReference type="NCBI Taxonomy" id="1318"/>
    <lineage>
        <taxon>Bacteria</taxon>
        <taxon>Bacillati</taxon>
        <taxon>Bacillota</taxon>
        <taxon>Bacilli</taxon>
        <taxon>Lactobacillales</taxon>
        <taxon>Streptococcaceae</taxon>
        <taxon>Streptococcus</taxon>
    </lineage>
</organism>
<dbReference type="Proteomes" id="UP000462658">
    <property type="component" value="Unassembled WGS sequence"/>
</dbReference>
<comment type="caution">
    <text evidence="1">The sequence shown here is derived from an EMBL/GenBank/DDBJ whole genome shotgun (WGS) entry which is preliminary data.</text>
</comment>
<evidence type="ECO:0000313" key="2">
    <source>
        <dbReference type="Proteomes" id="UP000462658"/>
    </source>
</evidence>
<dbReference type="AlphaFoldDB" id="A0A6L6LDZ0"/>
<proteinExistence type="predicted"/>
<gene>
    <name evidence="1" type="ORF">GMC80_08995</name>
</gene>
<reference evidence="1 2" key="1">
    <citation type="journal article" date="2019" name="Nat. Med.">
        <title>A library of human gut bacterial isolates paired with longitudinal multiomics data enables mechanistic microbiome research.</title>
        <authorList>
            <person name="Poyet M."/>
            <person name="Groussin M."/>
            <person name="Gibbons S.M."/>
            <person name="Avila-Pacheco J."/>
            <person name="Jiang X."/>
            <person name="Kearney S.M."/>
            <person name="Perrotta A.R."/>
            <person name="Berdy B."/>
            <person name="Zhao S."/>
            <person name="Lieberman T.D."/>
            <person name="Swanson P.K."/>
            <person name="Smith M."/>
            <person name="Roesemann S."/>
            <person name="Alexander J.E."/>
            <person name="Rich S.A."/>
            <person name="Livny J."/>
            <person name="Vlamakis H."/>
            <person name="Clish C."/>
            <person name="Bullock K."/>
            <person name="Deik A."/>
            <person name="Scott J."/>
            <person name="Pierce K.A."/>
            <person name="Xavier R.J."/>
            <person name="Alm E.J."/>
        </authorList>
    </citation>
    <scope>NUCLEOTIDE SEQUENCE [LARGE SCALE GENOMIC DNA]</scope>
    <source>
        <strain evidence="1 2">BIOML-A10</strain>
    </source>
</reference>
<evidence type="ECO:0000313" key="1">
    <source>
        <dbReference type="EMBL" id="MTR63458.1"/>
    </source>
</evidence>